<name>A0A835Q3P5_VANPL</name>
<protein>
    <submittedName>
        <fullName evidence="2">Uncharacterized protein</fullName>
    </submittedName>
</protein>
<evidence type="ECO:0000313" key="2">
    <source>
        <dbReference type="EMBL" id="KAG0462479.1"/>
    </source>
</evidence>
<dbReference type="Proteomes" id="UP000639772">
    <property type="component" value="Chromosome 11"/>
</dbReference>
<evidence type="ECO:0000313" key="3">
    <source>
        <dbReference type="Proteomes" id="UP000639772"/>
    </source>
</evidence>
<gene>
    <name evidence="2" type="ORF">HPP92_020955</name>
</gene>
<comment type="caution">
    <text evidence="2">The sequence shown here is derived from an EMBL/GenBank/DDBJ whole genome shotgun (WGS) entry which is preliminary data.</text>
</comment>
<reference evidence="2 3" key="1">
    <citation type="journal article" date="2020" name="Nat. Food">
        <title>A phased Vanilla planifolia genome enables genetic improvement of flavour and production.</title>
        <authorList>
            <person name="Hasing T."/>
            <person name="Tang H."/>
            <person name="Brym M."/>
            <person name="Khazi F."/>
            <person name="Huang T."/>
            <person name="Chambers A.H."/>
        </authorList>
    </citation>
    <scope>NUCLEOTIDE SEQUENCE [LARGE SCALE GENOMIC DNA]</scope>
    <source>
        <tissue evidence="2">Leaf</tissue>
    </source>
</reference>
<organism evidence="2 3">
    <name type="scientific">Vanilla planifolia</name>
    <name type="common">Vanilla</name>
    <dbReference type="NCBI Taxonomy" id="51239"/>
    <lineage>
        <taxon>Eukaryota</taxon>
        <taxon>Viridiplantae</taxon>
        <taxon>Streptophyta</taxon>
        <taxon>Embryophyta</taxon>
        <taxon>Tracheophyta</taxon>
        <taxon>Spermatophyta</taxon>
        <taxon>Magnoliopsida</taxon>
        <taxon>Liliopsida</taxon>
        <taxon>Asparagales</taxon>
        <taxon>Orchidaceae</taxon>
        <taxon>Vanilloideae</taxon>
        <taxon>Vanilleae</taxon>
        <taxon>Vanilla</taxon>
    </lineage>
</organism>
<feature type="region of interest" description="Disordered" evidence="1">
    <location>
        <begin position="1"/>
        <end position="27"/>
    </location>
</feature>
<sequence length="229" mass="25132">MAKINLPQHEGDPVSVGKRSPSRRKNRRLQLLSVKPRPSRSIRRKRLRRSTEDVGDVLCASLQKVLTHFFQVDGLLAPGGDRKLVVHMHGSGGRRPRTARRHLPPTRRVGPRVCLLFSYLIRSGGTAVDGAVESLTACPQLTFFTPGARLPPVSHSPFLDRTLIIARCPPPVEQPHLEFTDLAATALVPEPFNSGETLLQHHFALPVSALCQAPSLPSLACSGTRGQRH</sequence>
<dbReference type="EMBL" id="JADCNM010000011">
    <property type="protein sequence ID" value="KAG0462479.1"/>
    <property type="molecule type" value="Genomic_DNA"/>
</dbReference>
<proteinExistence type="predicted"/>
<dbReference type="OrthoDB" id="671439at2759"/>
<dbReference type="AlphaFoldDB" id="A0A835Q3P5"/>
<accession>A0A835Q3P5</accession>
<evidence type="ECO:0000256" key="1">
    <source>
        <dbReference type="SAM" id="MobiDB-lite"/>
    </source>
</evidence>